<keyword evidence="3" id="KW-1185">Reference proteome</keyword>
<protein>
    <submittedName>
        <fullName evidence="2">Uncharacterized protein</fullName>
    </submittedName>
</protein>
<evidence type="ECO:0000313" key="3">
    <source>
        <dbReference type="Proteomes" id="UP000823775"/>
    </source>
</evidence>
<proteinExistence type="predicted"/>
<sequence>LALKFTIFAIPELCFSWAILAFNLSSLAVASYYEIISASLRGFKAISMAKMKKINDLLIKLFTYLSTLSTFMAMLEKFSE</sequence>
<dbReference type="Proteomes" id="UP000823775">
    <property type="component" value="Unassembled WGS sequence"/>
</dbReference>
<keyword evidence="1" id="KW-0812">Transmembrane</keyword>
<comment type="caution">
    <text evidence="2">The sequence shown here is derived from an EMBL/GenBank/DDBJ whole genome shotgun (WGS) entry which is preliminary data.</text>
</comment>
<feature type="non-terminal residue" evidence="2">
    <location>
        <position position="80"/>
    </location>
</feature>
<dbReference type="EMBL" id="JACEIK010000606">
    <property type="protein sequence ID" value="MCD7459735.1"/>
    <property type="molecule type" value="Genomic_DNA"/>
</dbReference>
<evidence type="ECO:0000256" key="1">
    <source>
        <dbReference type="SAM" id="Phobius"/>
    </source>
</evidence>
<feature type="transmembrane region" description="Helical" evidence="1">
    <location>
        <begin position="57"/>
        <end position="75"/>
    </location>
</feature>
<feature type="transmembrane region" description="Helical" evidence="1">
    <location>
        <begin position="15"/>
        <end position="36"/>
    </location>
</feature>
<name>A0ABS8SLQ6_DATST</name>
<keyword evidence="1" id="KW-0472">Membrane</keyword>
<gene>
    <name evidence="2" type="ORF">HAX54_041790</name>
</gene>
<keyword evidence="1" id="KW-1133">Transmembrane helix</keyword>
<organism evidence="2 3">
    <name type="scientific">Datura stramonium</name>
    <name type="common">Jimsonweed</name>
    <name type="synonym">Common thornapple</name>
    <dbReference type="NCBI Taxonomy" id="4076"/>
    <lineage>
        <taxon>Eukaryota</taxon>
        <taxon>Viridiplantae</taxon>
        <taxon>Streptophyta</taxon>
        <taxon>Embryophyta</taxon>
        <taxon>Tracheophyta</taxon>
        <taxon>Spermatophyta</taxon>
        <taxon>Magnoliopsida</taxon>
        <taxon>eudicotyledons</taxon>
        <taxon>Gunneridae</taxon>
        <taxon>Pentapetalae</taxon>
        <taxon>asterids</taxon>
        <taxon>lamiids</taxon>
        <taxon>Solanales</taxon>
        <taxon>Solanaceae</taxon>
        <taxon>Solanoideae</taxon>
        <taxon>Datureae</taxon>
        <taxon>Datura</taxon>
    </lineage>
</organism>
<feature type="non-terminal residue" evidence="2">
    <location>
        <position position="1"/>
    </location>
</feature>
<evidence type="ECO:0000313" key="2">
    <source>
        <dbReference type="EMBL" id="MCD7459735.1"/>
    </source>
</evidence>
<accession>A0ABS8SLQ6</accession>
<reference evidence="2 3" key="1">
    <citation type="journal article" date="2021" name="BMC Genomics">
        <title>Datura genome reveals duplications of psychoactive alkaloid biosynthetic genes and high mutation rate following tissue culture.</title>
        <authorList>
            <person name="Rajewski A."/>
            <person name="Carter-House D."/>
            <person name="Stajich J."/>
            <person name="Litt A."/>
        </authorList>
    </citation>
    <scope>NUCLEOTIDE SEQUENCE [LARGE SCALE GENOMIC DNA]</scope>
    <source>
        <strain evidence="2">AR-01</strain>
    </source>
</reference>